<evidence type="ECO:0000259" key="1">
    <source>
        <dbReference type="Pfam" id="PF13443"/>
    </source>
</evidence>
<protein>
    <submittedName>
        <fullName evidence="2">XRE family transcriptional regulator</fullName>
    </submittedName>
</protein>
<gene>
    <name evidence="2" type="ORF">D3Z39_06475</name>
</gene>
<dbReference type="AlphaFoldDB" id="A0A845RFF5"/>
<name>A0A845RFF5_9FIRM</name>
<sequence>MIVFDKLWQVIKERGVSTYQLREKCGLDSKTIRRLRANDNMETKTLNKLCAALSCKLEDIATYIPDAPPQEEK</sequence>
<dbReference type="InterPro" id="IPR001387">
    <property type="entry name" value="Cro/C1-type_HTH"/>
</dbReference>
<dbReference type="RefSeq" id="WP_160209364.1">
    <property type="nucleotide sequence ID" value="NZ_QXWZ01000008.1"/>
</dbReference>
<dbReference type="InterPro" id="IPR010982">
    <property type="entry name" value="Lambda_DNA-bd_dom_sf"/>
</dbReference>
<proteinExistence type="predicted"/>
<organism evidence="2 3">
    <name type="scientific">Anaerotruncus colihominis</name>
    <dbReference type="NCBI Taxonomy" id="169435"/>
    <lineage>
        <taxon>Bacteria</taxon>
        <taxon>Bacillati</taxon>
        <taxon>Bacillota</taxon>
        <taxon>Clostridia</taxon>
        <taxon>Eubacteriales</taxon>
        <taxon>Oscillospiraceae</taxon>
        <taxon>Anaerotruncus</taxon>
    </lineage>
</organism>
<dbReference type="Gene3D" id="1.10.260.40">
    <property type="entry name" value="lambda repressor-like DNA-binding domains"/>
    <property type="match status" value="1"/>
</dbReference>
<dbReference type="EMBL" id="QXWZ01000008">
    <property type="protein sequence ID" value="NBI78514.1"/>
    <property type="molecule type" value="Genomic_DNA"/>
</dbReference>
<evidence type="ECO:0000313" key="2">
    <source>
        <dbReference type="EMBL" id="NBI78514.1"/>
    </source>
</evidence>
<dbReference type="Pfam" id="PF13443">
    <property type="entry name" value="HTH_26"/>
    <property type="match status" value="1"/>
</dbReference>
<comment type="caution">
    <text evidence="2">The sequence shown here is derived from an EMBL/GenBank/DDBJ whole genome shotgun (WGS) entry which is preliminary data.</text>
</comment>
<reference evidence="2 3" key="1">
    <citation type="submission" date="2018-08" db="EMBL/GenBank/DDBJ databases">
        <title>Murine metabolic-syndrome-specific gut microbial biobank.</title>
        <authorList>
            <person name="Liu C."/>
        </authorList>
    </citation>
    <scope>NUCLEOTIDE SEQUENCE [LARGE SCALE GENOMIC DNA]</scope>
    <source>
        <strain evidence="2 3">X69</strain>
    </source>
</reference>
<accession>A0A845RFF5</accession>
<dbReference type="Proteomes" id="UP000446348">
    <property type="component" value="Unassembled WGS sequence"/>
</dbReference>
<dbReference type="SUPFAM" id="SSF47413">
    <property type="entry name" value="lambda repressor-like DNA-binding domains"/>
    <property type="match status" value="1"/>
</dbReference>
<evidence type="ECO:0000313" key="3">
    <source>
        <dbReference type="Proteomes" id="UP000446348"/>
    </source>
</evidence>
<dbReference type="GO" id="GO:0003677">
    <property type="term" value="F:DNA binding"/>
    <property type="evidence" value="ECO:0007669"/>
    <property type="project" value="InterPro"/>
</dbReference>
<dbReference type="OrthoDB" id="9807880at2"/>
<feature type="domain" description="HTH cro/C1-type" evidence="1">
    <location>
        <begin position="6"/>
        <end position="66"/>
    </location>
</feature>